<dbReference type="RefSeq" id="WP_166508616.1">
    <property type="nucleotide sequence ID" value="NZ_CP043026.1"/>
</dbReference>
<keyword evidence="5 10" id="KW-0949">S-adenosyl-L-methionine</keyword>
<dbReference type="InterPro" id="IPR058240">
    <property type="entry name" value="rSAM_sf"/>
</dbReference>
<evidence type="ECO:0000256" key="10">
    <source>
        <dbReference type="RuleBase" id="RU362053"/>
    </source>
</evidence>
<evidence type="ECO:0000256" key="9">
    <source>
        <dbReference type="ARBA" id="ARBA00023014"/>
    </source>
</evidence>
<dbReference type="PIRSF" id="PIRSF000371">
    <property type="entry name" value="PFL_act_enz"/>
    <property type="match status" value="1"/>
</dbReference>
<dbReference type="InterPro" id="IPR034457">
    <property type="entry name" value="Organic_radical-activating"/>
</dbReference>
<dbReference type="PROSITE" id="PS51918">
    <property type="entry name" value="RADICAL_SAM"/>
    <property type="match status" value="1"/>
</dbReference>
<comment type="similarity">
    <text evidence="2 10">Belongs to the organic radical-activating enzymes family.</text>
</comment>
<dbReference type="KEGG" id="schi:SCHIN_v1c10590"/>
<sequence>MSENNNKIGYYSSIETFGAVDGPGVRLVVFLQGCLLRCKYCHNPETLEFKKDKPITVDEIMALYKKNQSFYKNGGITLSGGEATTQIDFCIEVFKAAKAKGINTCLDTCFGTYQEVDKIQDKWKELLSYTDLVLADLKHIDNEKHINLTSRPNTNILQAIKFLDKNGAKMWIRHVLVPGWTDDKEDLYKLGEFVGELKNMERLEMLPYHNMMVPKYENLKMKFYLKDVEPPTKDYVKECRKIIEQGIMAKK</sequence>
<dbReference type="InterPro" id="IPR012838">
    <property type="entry name" value="PFL1_activating"/>
</dbReference>
<dbReference type="SFLD" id="SFLDS00029">
    <property type="entry name" value="Radical_SAM"/>
    <property type="match status" value="1"/>
</dbReference>
<evidence type="ECO:0000256" key="4">
    <source>
        <dbReference type="ARBA" id="ARBA00022485"/>
    </source>
</evidence>
<reference evidence="12 13" key="1">
    <citation type="submission" date="2019-08" db="EMBL/GenBank/DDBJ databases">
        <title>Complete genome sequence of Spiroplasma chinense CCH (DSM 19755).</title>
        <authorList>
            <person name="Shen H.-Y."/>
            <person name="Lin Y.-C."/>
            <person name="Chou L."/>
            <person name="Kuo C.-H."/>
        </authorList>
    </citation>
    <scope>NUCLEOTIDE SEQUENCE [LARGE SCALE GENOMIC DNA]</scope>
    <source>
        <strain evidence="12 13">CCH</strain>
    </source>
</reference>
<evidence type="ECO:0000256" key="8">
    <source>
        <dbReference type="ARBA" id="ARBA00023004"/>
    </source>
</evidence>
<dbReference type="GO" id="GO:0046872">
    <property type="term" value="F:metal ion binding"/>
    <property type="evidence" value="ECO:0007669"/>
    <property type="project" value="UniProtKB-UniRule"/>
</dbReference>
<comment type="subcellular location">
    <subcellularLocation>
        <location evidence="10">Cytoplasm</location>
    </subcellularLocation>
</comment>
<evidence type="ECO:0000313" key="12">
    <source>
        <dbReference type="EMBL" id="QEH62252.1"/>
    </source>
</evidence>
<organism evidence="12 13">
    <name type="scientific">Spiroplasma chinense</name>
    <dbReference type="NCBI Taxonomy" id="216932"/>
    <lineage>
        <taxon>Bacteria</taxon>
        <taxon>Bacillati</taxon>
        <taxon>Mycoplasmatota</taxon>
        <taxon>Mollicutes</taxon>
        <taxon>Entomoplasmatales</taxon>
        <taxon>Spiroplasmataceae</taxon>
        <taxon>Spiroplasma</taxon>
    </lineage>
</organism>
<protein>
    <recommendedName>
        <fullName evidence="3 10">Pyruvate formate-lyase-activating enzyme</fullName>
        <ecNumber evidence="10">1.97.1.4</ecNumber>
    </recommendedName>
</protein>
<evidence type="ECO:0000256" key="5">
    <source>
        <dbReference type="ARBA" id="ARBA00022691"/>
    </source>
</evidence>
<keyword evidence="6 10" id="KW-0479">Metal-binding</keyword>
<dbReference type="GO" id="GO:0051539">
    <property type="term" value="F:4 iron, 4 sulfur cluster binding"/>
    <property type="evidence" value="ECO:0007669"/>
    <property type="project" value="UniProtKB-UniRule"/>
</dbReference>
<dbReference type="Gene3D" id="3.20.20.70">
    <property type="entry name" value="Aldolase class I"/>
    <property type="match status" value="1"/>
</dbReference>
<dbReference type="GO" id="GO:0016829">
    <property type="term" value="F:lyase activity"/>
    <property type="evidence" value="ECO:0007669"/>
    <property type="project" value="UniProtKB-KW"/>
</dbReference>
<name>A0A5B9Y8A1_9MOLU</name>
<evidence type="ECO:0000256" key="3">
    <source>
        <dbReference type="ARBA" id="ARBA00021356"/>
    </source>
</evidence>
<dbReference type="AlphaFoldDB" id="A0A5B9Y8A1"/>
<dbReference type="PANTHER" id="PTHR30352">
    <property type="entry name" value="PYRUVATE FORMATE-LYASE-ACTIVATING ENZYME"/>
    <property type="match status" value="1"/>
</dbReference>
<dbReference type="EMBL" id="CP043026">
    <property type="protein sequence ID" value="QEH62252.1"/>
    <property type="molecule type" value="Genomic_DNA"/>
</dbReference>
<dbReference type="InterPro" id="IPR007197">
    <property type="entry name" value="rSAM"/>
</dbReference>
<evidence type="ECO:0000256" key="2">
    <source>
        <dbReference type="ARBA" id="ARBA00009777"/>
    </source>
</evidence>
<keyword evidence="12" id="KW-0456">Lyase</keyword>
<accession>A0A5B9Y8A1</accession>
<dbReference type="InterPro" id="IPR001989">
    <property type="entry name" value="Radical_activat_CS"/>
</dbReference>
<comment type="catalytic activity">
    <reaction evidence="10">
        <text>glycyl-[formate C-acetyltransferase] + reduced [flavodoxin] + S-adenosyl-L-methionine = glycin-2-yl radical-[formate C-acetyltransferase] + semiquinone [flavodoxin] + 5'-deoxyadenosine + L-methionine + H(+)</text>
        <dbReference type="Rhea" id="RHEA:19225"/>
        <dbReference type="Rhea" id="RHEA-COMP:10622"/>
        <dbReference type="Rhea" id="RHEA-COMP:12190"/>
        <dbReference type="Rhea" id="RHEA-COMP:12191"/>
        <dbReference type="Rhea" id="RHEA-COMP:14480"/>
        <dbReference type="ChEBI" id="CHEBI:15378"/>
        <dbReference type="ChEBI" id="CHEBI:17319"/>
        <dbReference type="ChEBI" id="CHEBI:29947"/>
        <dbReference type="ChEBI" id="CHEBI:32722"/>
        <dbReference type="ChEBI" id="CHEBI:57618"/>
        <dbReference type="ChEBI" id="CHEBI:57844"/>
        <dbReference type="ChEBI" id="CHEBI:59789"/>
        <dbReference type="ChEBI" id="CHEBI:140311"/>
        <dbReference type="EC" id="1.97.1.4"/>
    </reaction>
</comment>
<dbReference type="Proteomes" id="UP000323144">
    <property type="component" value="Chromosome"/>
</dbReference>
<dbReference type="EC" id="1.97.1.4" evidence="10"/>
<keyword evidence="8 10" id="KW-0408">Iron</keyword>
<evidence type="ECO:0000313" key="13">
    <source>
        <dbReference type="Proteomes" id="UP000323144"/>
    </source>
</evidence>
<feature type="domain" description="Radical SAM core" evidence="11">
    <location>
        <begin position="20"/>
        <end position="251"/>
    </location>
</feature>
<keyword evidence="4 10" id="KW-0004">4Fe-4S</keyword>
<proteinExistence type="inferred from homology"/>
<dbReference type="GO" id="GO:0043365">
    <property type="term" value="F:[formate-C-acetyltransferase]-activating enzyme activity"/>
    <property type="evidence" value="ECO:0007669"/>
    <property type="project" value="UniProtKB-UniRule"/>
</dbReference>
<gene>
    <name evidence="12" type="primary">pflA</name>
    <name evidence="12" type="ORF">SCHIN_v1c10590</name>
</gene>
<keyword evidence="13" id="KW-1185">Reference proteome</keyword>
<dbReference type="PROSITE" id="PS01087">
    <property type="entry name" value="RADICAL_ACTIVATING"/>
    <property type="match status" value="1"/>
</dbReference>
<evidence type="ECO:0000256" key="1">
    <source>
        <dbReference type="ARBA" id="ARBA00003141"/>
    </source>
</evidence>
<dbReference type="GO" id="GO:0005737">
    <property type="term" value="C:cytoplasm"/>
    <property type="evidence" value="ECO:0007669"/>
    <property type="project" value="UniProtKB-SubCell"/>
</dbReference>
<keyword evidence="9 10" id="KW-0411">Iron-sulfur</keyword>
<evidence type="ECO:0000259" key="11">
    <source>
        <dbReference type="PROSITE" id="PS51918"/>
    </source>
</evidence>
<dbReference type="Pfam" id="PF13353">
    <property type="entry name" value="Fer4_12"/>
    <property type="match status" value="1"/>
</dbReference>
<keyword evidence="12" id="KW-0670">Pyruvate</keyword>
<dbReference type="SFLD" id="SFLDG01066">
    <property type="entry name" value="organic_radical-activating_enz"/>
    <property type="match status" value="1"/>
</dbReference>
<dbReference type="NCBIfam" id="TIGR02493">
    <property type="entry name" value="PFLA"/>
    <property type="match status" value="1"/>
</dbReference>
<dbReference type="SUPFAM" id="SSF102114">
    <property type="entry name" value="Radical SAM enzymes"/>
    <property type="match status" value="1"/>
</dbReference>
<dbReference type="PANTHER" id="PTHR30352:SF5">
    <property type="entry name" value="PYRUVATE FORMATE-LYASE 1-ACTIVATING ENZYME"/>
    <property type="match status" value="1"/>
</dbReference>
<evidence type="ECO:0000256" key="6">
    <source>
        <dbReference type="ARBA" id="ARBA00022723"/>
    </source>
</evidence>
<dbReference type="CDD" id="cd01335">
    <property type="entry name" value="Radical_SAM"/>
    <property type="match status" value="1"/>
</dbReference>
<keyword evidence="10" id="KW-0963">Cytoplasm</keyword>
<comment type="cofactor">
    <cofactor evidence="10">
        <name>[4Fe-4S] cluster</name>
        <dbReference type="ChEBI" id="CHEBI:49883"/>
    </cofactor>
    <text evidence="10">Binds 1 [4Fe-4S] cluster. The cluster is coordinated with 3 cysteines and an exchangeable S-adenosyl-L-methionine.</text>
</comment>
<evidence type="ECO:0000256" key="7">
    <source>
        <dbReference type="ARBA" id="ARBA00023002"/>
    </source>
</evidence>
<dbReference type="InterPro" id="IPR013785">
    <property type="entry name" value="Aldolase_TIM"/>
</dbReference>
<dbReference type="InterPro" id="IPR012839">
    <property type="entry name" value="Organic_radical_activase"/>
</dbReference>
<comment type="function">
    <text evidence="1 10">Activation of pyruvate formate-lyase under anaerobic conditions by generation of an organic free radical, using S-adenosylmethionine and reduced flavodoxin as cosubstrates to produce 5'-deoxy-adenosine.</text>
</comment>
<keyword evidence="7 10" id="KW-0560">Oxidoreductase</keyword>